<evidence type="ECO:0000256" key="1">
    <source>
        <dbReference type="SAM" id="MobiDB-lite"/>
    </source>
</evidence>
<evidence type="ECO:0000313" key="4">
    <source>
        <dbReference type="Proteomes" id="UP000538292"/>
    </source>
</evidence>
<feature type="compositionally biased region" description="Polar residues" evidence="1">
    <location>
        <begin position="256"/>
        <end position="269"/>
    </location>
</feature>
<name>A0A7W2AQZ1_9BACL</name>
<dbReference type="Proteomes" id="UP000538292">
    <property type="component" value="Unassembled WGS sequence"/>
</dbReference>
<reference evidence="3 4" key="1">
    <citation type="submission" date="2020-07" db="EMBL/GenBank/DDBJ databases">
        <title>Thermoactinomyces phylogeny.</title>
        <authorList>
            <person name="Dunlap C."/>
        </authorList>
    </citation>
    <scope>NUCLEOTIDE SEQUENCE [LARGE SCALE GENOMIC DNA]</scope>
    <source>
        <strain evidence="3 4">AMNI-1</strain>
    </source>
</reference>
<keyword evidence="2" id="KW-0812">Transmembrane</keyword>
<keyword evidence="2" id="KW-1133">Transmembrane helix</keyword>
<feature type="compositionally biased region" description="Polar residues" evidence="1">
    <location>
        <begin position="304"/>
        <end position="333"/>
    </location>
</feature>
<proteinExistence type="predicted"/>
<sequence>MYHTNAEDVIYPNHTRTPNVVVRGLYSVGFFIADFGPMFVNLFNAIYITARKLFAFLIGLLIELSTIIILIGTIAFSVYHSLELLRRGGAVGGMEYVGVIMFEIVFISSVATMTRSLMKGERPDGYSFIGFVLGFLFVEWSNITGMAQNWTGWIIGFFTPILLIIAEGILAYQFLSDKEKRRTRDINRIIKKHSELTPADLEKAIAMYREQTKTAAEKTLRPHNEWKKFLLEEKNENGIKLVEKLAPKMVMENKESQSSSVSEPETVQELTKDDLQQPAPVSTATDGIGRKIARPGKQEEYGANTENENKAGQATAPSNNRNSGENPTGNGARQESGLKATASNDQDNPETEDMRKHARMWAIKFYQETGKIPGRVRIANHTHCKDRIAREVAEEMKKKYGKVS</sequence>
<keyword evidence="2" id="KW-0472">Membrane</keyword>
<feature type="region of interest" description="Disordered" evidence="1">
    <location>
        <begin position="251"/>
        <end position="354"/>
    </location>
</feature>
<evidence type="ECO:0000313" key="3">
    <source>
        <dbReference type="EMBL" id="MBA4601026.1"/>
    </source>
</evidence>
<dbReference type="RefSeq" id="WP_181737092.1">
    <property type="nucleotide sequence ID" value="NZ_JACEOL010000003.1"/>
</dbReference>
<dbReference type="EMBL" id="JACEOL010000003">
    <property type="protein sequence ID" value="MBA4601026.1"/>
    <property type="molecule type" value="Genomic_DNA"/>
</dbReference>
<feature type="transmembrane region" description="Helical" evidence="2">
    <location>
        <begin position="96"/>
        <end position="114"/>
    </location>
</feature>
<dbReference type="SUPFAM" id="SSF103473">
    <property type="entry name" value="MFS general substrate transporter"/>
    <property type="match status" value="1"/>
</dbReference>
<evidence type="ECO:0000256" key="2">
    <source>
        <dbReference type="SAM" id="Phobius"/>
    </source>
</evidence>
<feature type="transmembrane region" description="Helical" evidence="2">
    <location>
        <begin position="25"/>
        <end position="46"/>
    </location>
</feature>
<feature type="transmembrane region" description="Helical" evidence="2">
    <location>
        <begin position="126"/>
        <end position="147"/>
    </location>
</feature>
<accession>A0A7W2AQZ1</accession>
<feature type="transmembrane region" description="Helical" evidence="2">
    <location>
        <begin position="153"/>
        <end position="175"/>
    </location>
</feature>
<dbReference type="InterPro" id="IPR036259">
    <property type="entry name" value="MFS_trans_sf"/>
</dbReference>
<comment type="caution">
    <text evidence="3">The sequence shown here is derived from an EMBL/GenBank/DDBJ whole genome shotgun (WGS) entry which is preliminary data.</text>
</comment>
<organism evidence="3 4">
    <name type="scientific">Thermoactinomyces mirandus</name>
    <dbReference type="NCBI Taxonomy" id="2756294"/>
    <lineage>
        <taxon>Bacteria</taxon>
        <taxon>Bacillati</taxon>
        <taxon>Bacillota</taxon>
        <taxon>Bacilli</taxon>
        <taxon>Bacillales</taxon>
        <taxon>Thermoactinomycetaceae</taxon>
        <taxon>Thermoactinomyces</taxon>
    </lineage>
</organism>
<protein>
    <submittedName>
        <fullName evidence="3">MFS transporter</fullName>
    </submittedName>
</protein>
<gene>
    <name evidence="3" type="ORF">H2C83_01525</name>
</gene>
<dbReference type="AlphaFoldDB" id="A0A7W2AQZ1"/>
<feature type="transmembrane region" description="Helical" evidence="2">
    <location>
        <begin position="53"/>
        <end position="76"/>
    </location>
</feature>
<keyword evidence="4" id="KW-1185">Reference proteome</keyword>